<evidence type="ECO:0000256" key="1">
    <source>
        <dbReference type="SAM" id="MobiDB-lite"/>
    </source>
</evidence>
<dbReference type="EMBL" id="BAABAB010000025">
    <property type="protein sequence ID" value="GAA3629318.1"/>
    <property type="molecule type" value="Genomic_DNA"/>
</dbReference>
<evidence type="ECO:0000313" key="2">
    <source>
        <dbReference type="EMBL" id="GAA3629318.1"/>
    </source>
</evidence>
<sequence>MLAATTREAVSALHVGEVAVLERALHTLDHIGEHAVDQPALAVSGSLGQARRQSLWSGSSALDCACGERDDALAIRMIAQIQNDVFDIEAGWCAARRTTNARSRLHELPAAPGGTPRAMRDKDRDDLRRVVLQAVQMSGRLGAEHGMLPAQQHPAPGQRGPRLRPGLAVVEARAESAPPAISDDASQRLVAEPVRRGLDPRDDPCLSSRQGKQRPARIDSFVHTGNLRIRPETCRLEPKSVDDVEQ</sequence>
<evidence type="ECO:0000313" key="3">
    <source>
        <dbReference type="Proteomes" id="UP001501490"/>
    </source>
</evidence>
<organism evidence="2 3">
    <name type="scientific">Microlunatus ginsengisoli</name>
    <dbReference type="NCBI Taxonomy" id="363863"/>
    <lineage>
        <taxon>Bacteria</taxon>
        <taxon>Bacillati</taxon>
        <taxon>Actinomycetota</taxon>
        <taxon>Actinomycetes</taxon>
        <taxon>Propionibacteriales</taxon>
        <taxon>Propionibacteriaceae</taxon>
        <taxon>Microlunatus</taxon>
    </lineage>
</organism>
<feature type="compositionally biased region" description="Basic and acidic residues" evidence="1">
    <location>
        <begin position="194"/>
        <end position="204"/>
    </location>
</feature>
<reference evidence="3" key="1">
    <citation type="journal article" date="2019" name="Int. J. Syst. Evol. Microbiol.">
        <title>The Global Catalogue of Microorganisms (GCM) 10K type strain sequencing project: providing services to taxonomists for standard genome sequencing and annotation.</title>
        <authorList>
            <consortium name="The Broad Institute Genomics Platform"/>
            <consortium name="The Broad Institute Genome Sequencing Center for Infectious Disease"/>
            <person name="Wu L."/>
            <person name="Ma J."/>
        </authorList>
    </citation>
    <scope>NUCLEOTIDE SEQUENCE [LARGE SCALE GENOMIC DNA]</scope>
    <source>
        <strain evidence="3">JCM 16929</strain>
    </source>
</reference>
<name>A0ABP7ACZ9_9ACTN</name>
<protein>
    <recommendedName>
        <fullName evidence="4">DUF222 domain-containing protein</fullName>
    </recommendedName>
</protein>
<dbReference type="Proteomes" id="UP001501490">
    <property type="component" value="Unassembled WGS sequence"/>
</dbReference>
<gene>
    <name evidence="2" type="ORF">GCM10022236_34480</name>
</gene>
<proteinExistence type="predicted"/>
<accession>A0ABP7ACZ9</accession>
<keyword evidence="3" id="KW-1185">Reference proteome</keyword>
<comment type="caution">
    <text evidence="2">The sequence shown here is derived from an EMBL/GenBank/DDBJ whole genome shotgun (WGS) entry which is preliminary data.</text>
</comment>
<evidence type="ECO:0008006" key="4">
    <source>
        <dbReference type="Google" id="ProtNLM"/>
    </source>
</evidence>
<feature type="region of interest" description="Disordered" evidence="1">
    <location>
        <begin position="194"/>
        <end position="218"/>
    </location>
</feature>